<organism evidence="1 2">
    <name type="scientific">Portunus trituberculatus</name>
    <name type="common">Swimming crab</name>
    <name type="synonym">Neptunus trituberculatus</name>
    <dbReference type="NCBI Taxonomy" id="210409"/>
    <lineage>
        <taxon>Eukaryota</taxon>
        <taxon>Metazoa</taxon>
        <taxon>Ecdysozoa</taxon>
        <taxon>Arthropoda</taxon>
        <taxon>Crustacea</taxon>
        <taxon>Multicrustacea</taxon>
        <taxon>Malacostraca</taxon>
        <taxon>Eumalacostraca</taxon>
        <taxon>Eucarida</taxon>
        <taxon>Decapoda</taxon>
        <taxon>Pleocyemata</taxon>
        <taxon>Brachyura</taxon>
        <taxon>Eubrachyura</taxon>
        <taxon>Portunoidea</taxon>
        <taxon>Portunidae</taxon>
        <taxon>Portuninae</taxon>
        <taxon>Portunus</taxon>
    </lineage>
</organism>
<evidence type="ECO:0000313" key="2">
    <source>
        <dbReference type="Proteomes" id="UP000324222"/>
    </source>
</evidence>
<dbReference type="EMBL" id="VSRR010113635">
    <property type="protein sequence ID" value="MPC98337.1"/>
    <property type="molecule type" value="Genomic_DNA"/>
</dbReference>
<proteinExistence type="predicted"/>
<reference evidence="1 2" key="1">
    <citation type="submission" date="2019-05" db="EMBL/GenBank/DDBJ databases">
        <title>Another draft genome of Portunus trituberculatus and its Hox gene families provides insights of decapod evolution.</title>
        <authorList>
            <person name="Jeong J.-H."/>
            <person name="Song I."/>
            <person name="Kim S."/>
            <person name="Choi T."/>
            <person name="Kim D."/>
            <person name="Ryu S."/>
            <person name="Kim W."/>
        </authorList>
    </citation>
    <scope>NUCLEOTIDE SEQUENCE [LARGE SCALE GENOMIC DNA]</scope>
    <source>
        <tissue evidence="1">Muscle</tissue>
    </source>
</reference>
<gene>
    <name evidence="1" type="ORF">E2C01_093703</name>
</gene>
<protein>
    <submittedName>
        <fullName evidence="1">Uncharacterized protein</fullName>
    </submittedName>
</protein>
<evidence type="ECO:0000313" key="1">
    <source>
        <dbReference type="EMBL" id="MPC98337.1"/>
    </source>
</evidence>
<keyword evidence="2" id="KW-1185">Reference proteome</keyword>
<name>A0A5B7JYV4_PORTR</name>
<comment type="caution">
    <text evidence="1">The sequence shown here is derived from an EMBL/GenBank/DDBJ whole genome shotgun (WGS) entry which is preliminary data.</text>
</comment>
<dbReference type="Proteomes" id="UP000324222">
    <property type="component" value="Unassembled WGS sequence"/>
</dbReference>
<accession>A0A5B7JYV4</accession>
<sequence length="18" mass="1915">MATTPTVPQVRKGEESSP</sequence>
<dbReference type="AlphaFoldDB" id="A0A5B7JYV4"/>